<dbReference type="STRING" id="456442.Mboo_1855"/>
<gene>
    <name evidence="5" type="ordered locus">Mboo_1855</name>
</gene>
<evidence type="ECO:0000256" key="1">
    <source>
        <dbReference type="ARBA" id="ARBA00001917"/>
    </source>
</evidence>
<keyword evidence="2" id="KW-0285">Flavoprotein</keyword>
<dbReference type="AlphaFoldDB" id="A7I9F9"/>
<dbReference type="GeneID" id="5410448"/>
<dbReference type="SUPFAM" id="SSF50475">
    <property type="entry name" value="FMN-binding split barrel"/>
    <property type="match status" value="1"/>
</dbReference>
<dbReference type="KEGG" id="mbn:Mboo_1855"/>
<dbReference type="SMART" id="SM00903">
    <property type="entry name" value="Flavin_Reduct"/>
    <property type="match status" value="1"/>
</dbReference>
<dbReference type="InterPro" id="IPR052174">
    <property type="entry name" value="Flavoredoxin"/>
</dbReference>
<dbReference type="Pfam" id="PF01613">
    <property type="entry name" value="Flavin_Reduct"/>
    <property type="match status" value="1"/>
</dbReference>
<feature type="domain" description="Flavin reductase like" evidence="4">
    <location>
        <begin position="12"/>
        <end position="154"/>
    </location>
</feature>
<protein>
    <submittedName>
        <fullName evidence="5">Flavin reductase domain protein, FMN-binding</fullName>
    </submittedName>
</protein>
<dbReference type="EMBL" id="CP000780">
    <property type="protein sequence ID" value="ABS56370.1"/>
    <property type="molecule type" value="Genomic_DNA"/>
</dbReference>
<reference evidence="6" key="1">
    <citation type="journal article" date="2015" name="Microbiology">
        <title>Genome of Methanoregula boonei 6A8 reveals adaptations to oligotrophic peatland environments.</title>
        <authorList>
            <person name="Braeuer S."/>
            <person name="Cadillo-Quiroz H."/>
            <person name="Kyrpides N."/>
            <person name="Woyke T."/>
            <person name="Goodwin L."/>
            <person name="Detter C."/>
            <person name="Podell S."/>
            <person name="Yavitt J.B."/>
            <person name="Zinder S.H."/>
        </authorList>
    </citation>
    <scope>NUCLEOTIDE SEQUENCE [LARGE SCALE GENOMIC DNA]</scope>
    <source>
        <strain evidence="6">DSM 21154 / JCM 14090 / 6A8</strain>
    </source>
</reference>
<evidence type="ECO:0000313" key="5">
    <source>
        <dbReference type="EMBL" id="ABS56370.1"/>
    </source>
</evidence>
<dbReference type="PANTHER" id="PTHR43567:SF1">
    <property type="entry name" value="FLAVOREDOXIN"/>
    <property type="match status" value="1"/>
</dbReference>
<name>A7I9F9_METB6</name>
<comment type="similarity">
    <text evidence="3">Belongs to the flavoredoxin family.</text>
</comment>
<evidence type="ECO:0000256" key="3">
    <source>
        <dbReference type="ARBA" id="ARBA00038054"/>
    </source>
</evidence>
<dbReference type="HOGENOM" id="CLU_059021_5_5_2"/>
<evidence type="ECO:0000313" key="6">
    <source>
        <dbReference type="Proteomes" id="UP000002408"/>
    </source>
</evidence>
<dbReference type="InterPro" id="IPR012349">
    <property type="entry name" value="Split_barrel_FMN-bd"/>
</dbReference>
<dbReference type="Gene3D" id="2.30.110.10">
    <property type="entry name" value="Electron Transport, Fmn-binding Protein, Chain A"/>
    <property type="match status" value="1"/>
</dbReference>
<keyword evidence="6" id="KW-1185">Reference proteome</keyword>
<dbReference type="OrthoDB" id="8522at2157"/>
<comment type="cofactor">
    <cofactor evidence="1">
        <name>FMN</name>
        <dbReference type="ChEBI" id="CHEBI:58210"/>
    </cofactor>
</comment>
<dbReference type="RefSeq" id="WP_012107421.1">
    <property type="nucleotide sequence ID" value="NC_009712.1"/>
</dbReference>
<dbReference type="GO" id="GO:0010181">
    <property type="term" value="F:FMN binding"/>
    <property type="evidence" value="ECO:0007669"/>
    <property type="project" value="InterPro"/>
</dbReference>
<organism evidence="5 6">
    <name type="scientific">Methanoregula boonei (strain DSM 21154 / JCM 14090 / 6A8)</name>
    <dbReference type="NCBI Taxonomy" id="456442"/>
    <lineage>
        <taxon>Archaea</taxon>
        <taxon>Methanobacteriati</taxon>
        <taxon>Methanobacteriota</taxon>
        <taxon>Stenosarchaea group</taxon>
        <taxon>Methanomicrobia</taxon>
        <taxon>Methanomicrobiales</taxon>
        <taxon>Methanoregulaceae</taxon>
        <taxon>Methanoregula</taxon>
    </lineage>
</organism>
<dbReference type="PANTHER" id="PTHR43567">
    <property type="entry name" value="FLAVOREDOXIN-RELATED-RELATED"/>
    <property type="match status" value="1"/>
</dbReference>
<dbReference type="Proteomes" id="UP000002408">
    <property type="component" value="Chromosome"/>
</dbReference>
<evidence type="ECO:0000259" key="4">
    <source>
        <dbReference type="SMART" id="SM00903"/>
    </source>
</evidence>
<proteinExistence type="inferred from homology"/>
<dbReference type="InterPro" id="IPR002563">
    <property type="entry name" value="Flavin_Rdtase-like_dom"/>
</dbReference>
<sequence>MEKVTLGPMPYLSVMPTVLVGANVKGKANYMTVAWATVACMAPPMLCVAINKQRYTAIGIEENKTFSVNIPSAAQVIETDHCGLVSGTHKDKSTVFTSYYGKLKTAPLAKECPVNIECRLYNSVDCGSHLLYVGEIAEIHADKSVLTDGKPDVAKIAPIVYSQATYFGVGKELDKAFSAGKKYHSA</sequence>
<dbReference type="eggNOG" id="arCOG02016">
    <property type="taxonomic scope" value="Archaea"/>
</dbReference>
<accession>A7I9F9</accession>
<evidence type="ECO:0000256" key="2">
    <source>
        <dbReference type="ARBA" id="ARBA00022630"/>
    </source>
</evidence>